<gene>
    <name evidence="2" type="ORF">JCGZ_02470</name>
</gene>
<sequence length="130" mass="14211">MPLLQTIDPHVAGILAQAYSQFTIVLKHLLKTPHPCGQLMPPGEPTNLSHKEHGASLPSPKRQSHPVSKQLHEAGSEANLGIAAPYSPQPSHTRPVMDNANLRNIVKELVRECRETGEVGNYSLREDSPC</sequence>
<name>A0A067JGW4_JATCU</name>
<accession>A0A067JGW4</accession>
<dbReference type="AlphaFoldDB" id="A0A067JGW4"/>
<evidence type="ECO:0000256" key="1">
    <source>
        <dbReference type="SAM" id="MobiDB-lite"/>
    </source>
</evidence>
<protein>
    <submittedName>
        <fullName evidence="2">Uncharacterized protein</fullName>
    </submittedName>
</protein>
<proteinExistence type="predicted"/>
<keyword evidence="3" id="KW-1185">Reference proteome</keyword>
<evidence type="ECO:0000313" key="2">
    <source>
        <dbReference type="EMBL" id="KDP22048.1"/>
    </source>
</evidence>
<dbReference type="Proteomes" id="UP000027138">
    <property type="component" value="Unassembled WGS sequence"/>
</dbReference>
<evidence type="ECO:0000313" key="3">
    <source>
        <dbReference type="Proteomes" id="UP000027138"/>
    </source>
</evidence>
<reference evidence="2 3" key="1">
    <citation type="journal article" date="2014" name="PLoS ONE">
        <title>Global Analysis of Gene Expression Profiles in Physic Nut (Jatropha curcas L.) Seedlings Exposed to Salt Stress.</title>
        <authorList>
            <person name="Zhang L."/>
            <person name="Zhang C."/>
            <person name="Wu P."/>
            <person name="Chen Y."/>
            <person name="Li M."/>
            <person name="Jiang H."/>
            <person name="Wu G."/>
        </authorList>
    </citation>
    <scope>NUCLEOTIDE SEQUENCE [LARGE SCALE GENOMIC DNA]</scope>
    <source>
        <strain evidence="3">cv. GZQX0401</strain>
        <tissue evidence="2">Young leaves</tissue>
    </source>
</reference>
<dbReference type="EMBL" id="KK915448">
    <property type="protein sequence ID" value="KDP22048.1"/>
    <property type="molecule type" value="Genomic_DNA"/>
</dbReference>
<organism evidence="2 3">
    <name type="scientific">Jatropha curcas</name>
    <name type="common">Barbados nut</name>
    <dbReference type="NCBI Taxonomy" id="180498"/>
    <lineage>
        <taxon>Eukaryota</taxon>
        <taxon>Viridiplantae</taxon>
        <taxon>Streptophyta</taxon>
        <taxon>Embryophyta</taxon>
        <taxon>Tracheophyta</taxon>
        <taxon>Spermatophyta</taxon>
        <taxon>Magnoliopsida</taxon>
        <taxon>eudicotyledons</taxon>
        <taxon>Gunneridae</taxon>
        <taxon>Pentapetalae</taxon>
        <taxon>rosids</taxon>
        <taxon>fabids</taxon>
        <taxon>Malpighiales</taxon>
        <taxon>Euphorbiaceae</taxon>
        <taxon>Crotonoideae</taxon>
        <taxon>Jatropheae</taxon>
        <taxon>Jatropha</taxon>
    </lineage>
</organism>
<feature type="region of interest" description="Disordered" evidence="1">
    <location>
        <begin position="36"/>
        <end position="97"/>
    </location>
</feature>